<evidence type="ECO:0000313" key="13">
    <source>
        <dbReference type="Proteomes" id="UP000800093"/>
    </source>
</evidence>
<dbReference type="PANTHER" id="PTHR28286">
    <property type="match status" value="1"/>
</dbReference>
<dbReference type="SUPFAM" id="SSF81321">
    <property type="entry name" value="Family A G protein-coupled receptor-like"/>
    <property type="match status" value="1"/>
</dbReference>
<dbReference type="GO" id="GO:0005783">
    <property type="term" value="C:endoplasmic reticulum"/>
    <property type="evidence" value="ECO:0007669"/>
    <property type="project" value="TreeGrafter"/>
</dbReference>
<reference evidence="13" key="1">
    <citation type="journal article" date="2020" name="Stud. Mycol.">
        <title>101 Dothideomycetes genomes: A test case for predicting lifestyles and emergence of pathogens.</title>
        <authorList>
            <person name="Haridas S."/>
            <person name="Albert R."/>
            <person name="Binder M."/>
            <person name="Bloem J."/>
            <person name="LaButti K."/>
            <person name="Salamov A."/>
            <person name="Andreopoulos B."/>
            <person name="Baker S."/>
            <person name="Barry K."/>
            <person name="Bills G."/>
            <person name="Bluhm B."/>
            <person name="Cannon C."/>
            <person name="Castanera R."/>
            <person name="Culley D."/>
            <person name="Daum C."/>
            <person name="Ezra D."/>
            <person name="Gonzalez J."/>
            <person name="Henrissat B."/>
            <person name="Kuo A."/>
            <person name="Liang C."/>
            <person name="Lipzen A."/>
            <person name="Lutzoni F."/>
            <person name="Magnuson J."/>
            <person name="Mondo S."/>
            <person name="Nolan M."/>
            <person name="Ohm R."/>
            <person name="Pangilinan J."/>
            <person name="Park H.-J."/>
            <person name="Ramirez L."/>
            <person name="Alfaro M."/>
            <person name="Sun H."/>
            <person name="Tritt A."/>
            <person name="Yoshinaga Y."/>
            <person name="Zwiers L.-H."/>
            <person name="Turgeon B."/>
            <person name="Goodwin S."/>
            <person name="Spatafora J."/>
            <person name="Crous P."/>
            <person name="Grigoriev I."/>
        </authorList>
    </citation>
    <scope>NUCLEOTIDE SEQUENCE [LARGE SCALE GENOMIC DNA]</scope>
    <source>
        <strain evidence="13">CBS 304.66</strain>
    </source>
</reference>
<dbReference type="Gene3D" id="1.20.1070.10">
    <property type="entry name" value="Rhodopsin 7-helix transmembrane proteins"/>
    <property type="match status" value="1"/>
</dbReference>
<evidence type="ECO:0000256" key="1">
    <source>
        <dbReference type="ARBA" id="ARBA00004141"/>
    </source>
</evidence>
<dbReference type="PRINTS" id="PR00251">
    <property type="entry name" value="BACTRLOPSIN"/>
</dbReference>
<dbReference type="Proteomes" id="UP000800093">
    <property type="component" value="Unassembled WGS sequence"/>
</dbReference>
<dbReference type="InterPro" id="IPR018229">
    <property type="entry name" value="Rhodopsin_retinal_BS"/>
</dbReference>
<evidence type="ECO:0000256" key="8">
    <source>
        <dbReference type="ARBA" id="ARBA00022991"/>
    </source>
</evidence>
<keyword evidence="5 11" id="KW-0812">Transmembrane</keyword>
<evidence type="ECO:0000256" key="5">
    <source>
        <dbReference type="ARBA" id="ARBA00022692"/>
    </source>
</evidence>
<dbReference type="GO" id="GO:0005216">
    <property type="term" value="F:monoatomic ion channel activity"/>
    <property type="evidence" value="ECO:0007669"/>
    <property type="project" value="InterPro"/>
</dbReference>
<dbReference type="CDD" id="cd15028">
    <property type="entry name" value="7tm_Opsin-1_euk"/>
    <property type="match status" value="1"/>
</dbReference>
<keyword evidence="10" id="KW-0675">Receptor</keyword>
<dbReference type="GO" id="GO:0007602">
    <property type="term" value="P:phototransduction"/>
    <property type="evidence" value="ECO:0007669"/>
    <property type="project" value="UniProtKB-KW"/>
</dbReference>
<dbReference type="EMBL" id="ML986578">
    <property type="protein sequence ID" value="KAF2270891.1"/>
    <property type="molecule type" value="Genomic_DNA"/>
</dbReference>
<keyword evidence="13" id="KW-1185">Reference proteome</keyword>
<dbReference type="PROSITE" id="PS00327">
    <property type="entry name" value="BACTERIAL_OPSIN_RET"/>
    <property type="match status" value="1"/>
</dbReference>
<dbReference type="GO" id="GO:0009881">
    <property type="term" value="F:photoreceptor activity"/>
    <property type="evidence" value="ECO:0007669"/>
    <property type="project" value="UniProtKB-KW"/>
</dbReference>
<feature type="transmembrane region" description="Helical" evidence="11">
    <location>
        <begin position="189"/>
        <end position="209"/>
    </location>
</feature>
<proteinExistence type="inferred from homology"/>
<keyword evidence="6" id="KW-0681">Retinal protein</keyword>
<evidence type="ECO:0000256" key="7">
    <source>
        <dbReference type="ARBA" id="ARBA00022989"/>
    </source>
</evidence>
<dbReference type="OrthoDB" id="10261467at2759"/>
<dbReference type="FunFam" id="1.20.1070.10:FF:000160">
    <property type="entry name" value="Related to Opsin-1"/>
    <property type="match status" value="1"/>
</dbReference>
<feature type="transmembrane region" description="Helical" evidence="11">
    <location>
        <begin position="221"/>
        <end position="246"/>
    </location>
</feature>
<dbReference type="PANTHER" id="PTHR28286:SF2">
    <property type="entry name" value="BACTERIORHODOPSIN _OPSIN, NOPA (EUROFUNG)"/>
    <property type="match status" value="1"/>
</dbReference>
<evidence type="ECO:0000313" key="12">
    <source>
        <dbReference type="EMBL" id="KAF2270891.1"/>
    </source>
</evidence>
<feature type="transmembrane region" description="Helical" evidence="11">
    <location>
        <begin position="150"/>
        <end position="177"/>
    </location>
</feature>
<comment type="similarity">
    <text evidence="2">Belongs to the archaeal/bacterial/fungal opsin family.</text>
</comment>
<comment type="caution">
    <text evidence="12">The sequence shown here is derived from an EMBL/GenBank/DDBJ whole genome shotgun (WGS) entry which is preliminary data.</text>
</comment>
<keyword evidence="8" id="KW-0157">Chromophore</keyword>
<feature type="transmembrane region" description="Helical" evidence="11">
    <location>
        <begin position="52"/>
        <end position="75"/>
    </location>
</feature>
<evidence type="ECO:0000256" key="4">
    <source>
        <dbReference type="ARBA" id="ARBA00022606"/>
    </source>
</evidence>
<organism evidence="12 13">
    <name type="scientific">Lojkania enalia</name>
    <dbReference type="NCBI Taxonomy" id="147567"/>
    <lineage>
        <taxon>Eukaryota</taxon>
        <taxon>Fungi</taxon>
        <taxon>Dikarya</taxon>
        <taxon>Ascomycota</taxon>
        <taxon>Pezizomycotina</taxon>
        <taxon>Dothideomycetes</taxon>
        <taxon>Pleosporomycetidae</taxon>
        <taxon>Pleosporales</taxon>
        <taxon>Pleosporales incertae sedis</taxon>
        <taxon>Lojkania</taxon>
    </lineage>
</organism>
<feature type="transmembrane region" description="Helical" evidence="11">
    <location>
        <begin position="81"/>
        <end position="100"/>
    </location>
</feature>
<dbReference type="SMART" id="SM01021">
    <property type="entry name" value="Bac_rhodopsin"/>
    <property type="match status" value="1"/>
</dbReference>
<accession>A0A9P4TQV8</accession>
<evidence type="ECO:0000256" key="10">
    <source>
        <dbReference type="ARBA" id="ARBA00023170"/>
    </source>
</evidence>
<evidence type="ECO:0000256" key="2">
    <source>
        <dbReference type="ARBA" id="ARBA00008130"/>
    </source>
</evidence>
<name>A0A9P4TQV8_9PLEO</name>
<dbReference type="InterPro" id="IPR001425">
    <property type="entry name" value="Arc/bac/fun_rhodopsins"/>
</dbReference>
<evidence type="ECO:0000256" key="11">
    <source>
        <dbReference type="SAM" id="Phobius"/>
    </source>
</evidence>
<evidence type="ECO:0000256" key="3">
    <source>
        <dbReference type="ARBA" id="ARBA00022543"/>
    </source>
</evidence>
<comment type="subcellular location">
    <subcellularLocation>
        <location evidence="1">Membrane</location>
        <topology evidence="1">Multi-pass membrane protein</topology>
    </subcellularLocation>
</comment>
<protein>
    <submittedName>
        <fullName evidence="12">Family A G protein-coupled receptor-like protein</fullName>
    </submittedName>
</protein>
<dbReference type="PROSITE" id="PS00950">
    <property type="entry name" value="BACTERIAL_OPSIN_1"/>
    <property type="match status" value="1"/>
</dbReference>
<dbReference type="GO" id="GO:0005886">
    <property type="term" value="C:plasma membrane"/>
    <property type="evidence" value="ECO:0007669"/>
    <property type="project" value="TreeGrafter"/>
</dbReference>
<keyword evidence="7 11" id="KW-1133">Transmembrane helix</keyword>
<keyword evidence="9 11" id="KW-0472">Membrane</keyword>
<evidence type="ECO:0000256" key="6">
    <source>
        <dbReference type="ARBA" id="ARBA00022925"/>
    </source>
</evidence>
<dbReference type="Pfam" id="PF01036">
    <property type="entry name" value="Bac_rhodopsin"/>
    <property type="match status" value="1"/>
</dbReference>
<gene>
    <name evidence="12" type="ORF">CC78DRAFT_506286</name>
</gene>
<keyword evidence="3" id="KW-0600">Photoreceptor protein</keyword>
<feature type="transmembrane region" description="Helical" evidence="11">
    <location>
        <begin position="258"/>
        <end position="278"/>
    </location>
</feature>
<evidence type="ECO:0000256" key="9">
    <source>
        <dbReference type="ARBA" id="ARBA00023136"/>
    </source>
</evidence>
<sequence>MIIDPIEALKKTSNFPIPIPTTTSKPTSSVVPIPSVVPDTPKLEFVGHDGKVTLWVVFVIMVIASAVFAAMAWRIPVSNRLYHVITTLITIFAALSYFAMATGHGTAVHHITLRHQHKHVPDTFEHIDRQIFWARYVDWSLTTPLLLLDLSLLAGLSGAHVLMAVIADVIMILTGLFAAFGSEGTPQKWGWYAIACISYLVVIWHLAINGRAQVSNKSPKVAQFFASIALFTLVVWTAYPIVWGIADGGRIVSVDGEIIAYAVLDILAKPVFGFWLLFTHANIPETNVGLGGFWANGLSGEGSLRLEDDGA</sequence>
<keyword evidence="4" id="KW-0716">Sensory transduction</keyword>
<dbReference type="AlphaFoldDB" id="A0A9P4TQV8"/>